<feature type="domain" description="DUF4190" evidence="3">
    <location>
        <begin position="45"/>
        <end position="103"/>
    </location>
</feature>
<evidence type="ECO:0000256" key="2">
    <source>
        <dbReference type="SAM" id="Phobius"/>
    </source>
</evidence>
<evidence type="ECO:0000259" key="3">
    <source>
        <dbReference type="Pfam" id="PF13828"/>
    </source>
</evidence>
<feature type="transmembrane region" description="Helical" evidence="2">
    <location>
        <begin position="49"/>
        <end position="76"/>
    </location>
</feature>
<keyword evidence="2" id="KW-0472">Membrane</keyword>
<evidence type="ECO:0000313" key="4">
    <source>
        <dbReference type="EMBL" id="SDQ21352.1"/>
    </source>
</evidence>
<accession>A0A1H0Z1K8</accession>
<dbReference type="STRING" id="1079994.SAMN04488565_1373"/>
<dbReference type="Proteomes" id="UP000182690">
    <property type="component" value="Unassembled WGS sequence"/>
</dbReference>
<feature type="region of interest" description="Disordered" evidence="1">
    <location>
        <begin position="1"/>
        <end position="32"/>
    </location>
</feature>
<keyword evidence="2" id="KW-1133">Transmembrane helix</keyword>
<sequence>MSATTTPDTRFADTTPLAASSAASSGSEPFPSGPVAIDDHSRAFSITSFVLGIASVVSGWTFFAPITGLVFGILALRRNTRDRTLALWGVWLNAAMLALWALAGIIAVAVFGFGALALAIAA</sequence>
<dbReference type="AlphaFoldDB" id="A0A1H0Z1K8"/>
<name>A0A1H0Z1K8_9MICO</name>
<feature type="transmembrane region" description="Helical" evidence="2">
    <location>
        <begin position="88"/>
        <end position="121"/>
    </location>
</feature>
<dbReference type="EMBL" id="FNKB01000001">
    <property type="protein sequence ID" value="SDQ21352.1"/>
    <property type="molecule type" value="Genomic_DNA"/>
</dbReference>
<evidence type="ECO:0000256" key="1">
    <source>
        <dbReference type="SAM" id="MobiDB-lite"/>
    </source>
</evidence>
<proteinExistence type="predicted"/>
<reference evidence="4 5" key="1">
    <citation type="submission" date="2016-10" db="EMBL/GenBank/DDBJ databases">
        <authorList>
            <person name="de Groot N.N."/>
        </authorList>
    </citation>
    <scope>NUCLEOTIDE SEQUENCE [LARGE SCALE GENOMIC DNA]</scope>
    <source>
        <strain evidence="4 5">DSM 22788</strain>
    </source>
</reference>
<protein>
    <recommendedName>
        <fullName evidence="3">DUF4190 domain-containing protein</fullName>
    </recommendedName>
</protein>
<keyword evidence="2" id="KW-0812">Transmembrane</keyword>
<gene>
    <name evidence="4" type="ORF">SAMN04488565_1373</name>
</gene>
<dbReference type="Pfam" id="PF13828">
    <property type="entry name" value="DUF4190"/>
    <property type="match status" value="1"/>
</dbReference>
<dbReference type="RefSeq" id="WP_010154812.1">
    <property type="nucleotide sequence ID" value="NZ_FNKB01000001.1"/>
</dbReference>
<dbReference type="eggNOG" id="ENOG5031E4B">
    <property type="taxonomic scope" value="Bacteria"/>
</dbReference>
<organism evidence="4 5">
    <name type="scientific">Leucobacter chromiiresistens</name>
    <dbReference type="NCBI Taxonomy" id="1079994"/>
    <lineage>
        <taxon>Bacteria</taxon>
        <taxon>Bacillati</taxon>
        <taxon>Actinomycetota</taxon>
        <taxon>Actinomycetes</taxon>
        <taxon>Micrococcales</taxon>
        <taxon>Microbacteriaceae</taxon>
        <taxon>Leucobacter</taxon>
    </lineage>
</organism>
<feature type="compositionally biased region" description="Low complexity" evidence="1">
    <location>
        <begin position="1"/>
        <end position="25"/>
    </location>
</feature>
<dbReference type="InterPro" id="IPR025241">
    <property type="entry name" value="DUF4190"/>
</dbReference>
<evidence type="ECO:0000313" key="5">
    <source>
        <dbReference type="Proteomes" id="UP000182690"/>
    </source>
</evidence>